<sequence>MAGSVRRRCVDAEFRKGGAGNGAAFFVSAGRSLTLLPDAIFLRFVIGACQAWGCSPGMCMTA</sequence>
<protein>
    <submittedName>
        <fullName evidence="1">Uncharacterized protein</fullName>
    </submittedName>
</protein>
<dbReference type="AlphaFoldDB" id="A0A4Y3TKK5"/>
<name>A0A4Y3TKK5_9PROT</name>
<gene>
    <name evidence="1" type="ORF">AOR01nite_09390</name>
</gene>
<proteinExistence type="predicted"/>
<dbReference type="Proteomes" id="UP000317617">
    <property type="component" value="Unassembled WGS sequence"/>
</dbReference>
<evidence type="ECO:0000313" key="2">
    <source>
        <dbReference type="Proteomes" id="UP000317617"/>
    </source>
</evidence>
<organism evidence="1 2">
    <name type="scientific">Acetobacter orleanensis</name>
    <dbReference type="NCBI Taxonomy" id="104099"/>
    <lineage>
        <taxon>Bacteria</taxon>
        <taxon>Pseudomonadati</taxon>
        <taxon>Pseudomonadota</taxon>
        <taxon>Alphaproteobacteria</taxon>
        <taxon>Acetobacterales</taxon>
        <taxon>Acetobacteraceae</taxon>
        <taxon>Acetobacter</taxon>
    </lineage>
</organism>
<dbReference type="EMBL" id="BJMU01000003">
    <property type="protein sequence ID" value="GEB82462.1"/>
    <property type="molecule type" value="Genomic_DNA"/>
</dbReference>
<reference evidence="1 2" key="1">
    <citation type="submission" date="2019-06" db="EMBL/GenBank/DDBJ databases">
        <title>Whole genome shotgun sequence of Acetobacter orleanensis NBRC 13752.</title>
        <authorList>
            <person name="Hosoyama A."/>
            <person name="Uohara A."/>
            <person name="Ohji S."/>
            <person name="Ichikawa N."/>
        </authorList>
    </citation>
    <scope>NUCLEOTIDE SEQUENCE [LARGE SCALE GENOMIC DNA]</scope>
    <source>
        <strain evidence="1 2">NBRC 13752</strain>
    </source>
</reference>
<comment type="caution">
    <text evidence="1">The sequence shown here is derived from an EMBL/GenBank/DDBJ whole genome shotgun (WGS) entry which is preliminary data.</text>
</comment>
<evidence type="ECO:0000313" key="1">
    <source>
        <dbReference type="EMBL" id="GEB82462.1"/>
    </source>
</evidence>
<accession>A0A4Y3TKK5</accession>
<keyword evidence="2" id="KW-1185">Reference proteome</keyword>